<dbReference type="EMBL" id="JABEQP010000029">
    <property type="protein sequence ID" value="MBB2199746.1"/>
    <property type="molecule type" value="Genomic_DNA"/>
</dbReference>
<dbReference type="AlphaFoldDB" id="A0A7W4K3K6"/>
<dbReference type="Proteomes" id="UP000530320">
    <property type="component" value="Unassembled WGS sequence"/>
</dbReference>
<feature type="domain" description="Double-GTPase 2" evidence="1">
    <location>
        <begin position="81"/>
        <end position="307"/>
    </location>
</feature>
<dbReference type="InterPro" id="IPR045528">
    <property type="entry name" value="DO-GTPase2"/>
</dbReference>
<gene>
    <name evidence="2" type="ORF">HLH44_20340</name>
</gene>
<evidence type="ECO:0000313" key="2">
    <source>
        <dbReference type="EMBL" id="MBB2199746.1"/>
    </source>
</evidence>
<name>A0A7W4K3K6_9PROT</name>
<sequence length="337" mass="36757">MVEKEAVCANRECRIAQGGKCIEGQDDLAKCPHYGRELEESDDEQNEDGQHAAAFDSVQLPDALPLESGRADKVLSMLPSRMIGVIGVHDSGKTSLIAGLFDLLQLGPVSGCNFAGSSTLHGLEIICHDARVASERDEPHSERTKRGEVRFYHIDFRRDGVLQSLLIADRSGEEYEEVADLAANATGMFELRRADVITVLVDGQRLVSLSDRADVMGAIPLIIQGMVENGAFLRKPNLAIVLTKNDAVQASPRKDRVEQDFCTLADGIRDAFTDHFGEFGSFVTSASPKNTIVLRGAGLEEVLAFWLKPSTASKGLRLHHRSGRVFDDLALEETDLG</sequence>
<protein>
    <recommendedName>
        <fullName evidence="1">Double-GTPase 2 domain-containing protein</fullName>
    </recommendedName>
</protein>
<dbReference type="InterPro" id="IPR027417">
    <property type="entry name" value="P-loop_NTPase"/>
</dbReference>
<dbReference type="SUPFAM" id="SSF52540">
    <property type="entry name" value="P-loop containing nucleoside triphosphate hydrolases"/>
    <property type="match status" value="1"/>
</dbReference>
<accession>A0A7W4K3K6</accession>
<organism evidence="2 3">
    <name type="scientific">Gluconacetobacter dulcium</name>
    <dbReference type="NCBI Taxonomy" id="2729096"/>
    <lineage>
        <taxon>Bacteria</taxon>
        <taxon>Pseudomonadati</taxon>
        <taxon>Pseudomonadota</taxon>
        <taxon>Alphaproteobacteria</taxon>
        <taxon>Acetobacterales</taxon>
        <taxon>Acetobacteraceae</taxon>
        <taxon>Gluconacetobacter</taxon>
    </lineage>
</organism>
<dbReference type="Gene3D" id="3.40.50.300">
    <property type="entry name" value="P-loop containing nucleotide triphosphate hydrolases"/>
    <property type="match status" value="1"/>
</dbReference>
<dbReference type="Pfam" id="PF19993">
    <property type="entry name" value="DO-GTPase2"/>
    <property type="match status" value="1"/>
</dbReference>
<dbReference type="RefSeq" id="WP_183010650.1">
    <property type="nucleotide sequence ID" value="NZ_JABEQP010000029.1"/>
</dbReference>
<comment type="caution">
    <text evidence="2">The sequence shown here is derived from an EMBL/GenBank/DDBJ whole genome shotgun (WGS) entry which is preliminary data.</text>
</comment>
<evidence type="ECO:0000259" key="1">
    <source>
        <dbReference type="Pfam" id="PF19993"/>
    </source>
</evidence>
<proteinExistence type="predicted"/>
<evidence type="ECO:0000313" key="3">
    <source>
        <dbReference type="Proteomes" id="UP000530320"/>
    </source>
</evidence>
<reference evidence="2 3" key="1">
    <citation type="submission" date="2020-04" db="EMBL/GenBank/DDBJ databases">
        <title>Description of novel Gluconacetobacter.</title>
        <authorList>
            <person name="Sombolestani A."/>
        </authorList>
    </citation>
    <scope>NUCLEOTIDE SEQUENCE [LARGE SCALE GENOMIC DNA]</scope>
    <source>
        <strain evidence="2 3">LMG 22058</strain>
    </source>
</reference>